<evidence type="ECO:0000259" key="5">
    <source>
        <dbReference type="PROSITE" id="PS50893"/>
    </source>
</evidence>
<dbReference type="EMBL" id="JAWJAV010000003">
    <property type="protein sequence ID" value="MDV2621056.1"/>
    <property type="molecule type" value="Genomic_DNA"/>
</dbReference>
<evidence type="ECO:0000256" key="3">
    <source>
        <dbReference type="ARBA" id="ARBA00022741"/>
    </source>
</evidence>
<dbReference type="SMART" id="SM00382">
    <property type="entry name" value="AAA"/>
    <property type="match status" value="1"/>
</dbReference>
<dbReference type="GO" id="GO:0005524">
    <property type="term" value="F:ATP binding"/>
    <property type="evidence" value="ECO:0007669"/>
    <property type="project" value="UniProtKB-KW"/>
</dbReference>
<dbReference type="InterPro" id="IPR003593">
    <property type="entry name" value="AAA+_ATPase"/>
</dbReference>
<organism evidence="6 7">
    <name type="scientific">Pediococcus acidilactici</name>
    <dbReference type="NCBI Taxonomy" id="1254"/>
    <lineage>
        <taxon>Bacteria</taxon>
        <taxon>Bacillati</taxon>
        <taxon>Bacillota</taxon>
        <taxon>Bacilli</taxon>
        <taxon>Lactobacillales</taxon>
        <taxon>Lactobacillaceae</taxon>
        <taxon>Pediococcus</taxon>
        <taxon>Pediococcus acidilactici group</taxon>
    </lineage>
</organism>
<evidence type="ECO:0000313" key="7">
    <source>
        <dbReference type="Proteomes" id="UP001280897"/>
    </source>
</evidence>
<dbReference type="RefSeq" id="WP_056985066.1">
    <property type="nucleotide sequence ID" value="NZ_CP066046.1"/>
</dbReference>
<dbReference type="Pfam" id="PF00005">
    <property type="entry name" value="ABC_tran"/>
    <property type="match status" value="1"/>
</dbReference>
<accession>A0AAW8YH37</accession>
<name>A0AAW8YH37_PEDAC</name>
<evidence type="ECO:0000256" key="1">
    <source>
        <dbReference type="ARBA" id="ARBA00005417"/>
    </source>
</evidence>
<reference evidence="6" key="1">
    <citation type="journal article" date="2023" name="PeerJ">
        <title>Selection and evaluation of lactic acid bacteria from chicken feces in Thailand as potential probiotics.</title>
        <authorList>
            <person name="Khurajog B."/>
            <person name="Disastra Y."/>
            <person name="Lawwyne L.D."/>
            <person name="Sirichokchatchawan W."/>
            <person name="Niyomtham W."/>
            <person name="Yindee J."/>
            <person name="Hampson D.J."/>
            <person name="Prapasarakul N."/>
        </authorList>
    </citation>
    <scope>NUCLEOTIDE SEQUENCE</scope>
    <source>
        <strain evidence="6">BF9</strain>
    </source>
</reference>
<keyword evidence="3" id="KW-0547">Nucleotide-binding</keyword>
<dbReference type="InterPro" id="IPR050763">
    <property type="entry name" value="ABC_transporter_ATP-binding"/>
</dbReference>
<gene>
    <name evidence="6" type="ORF">R0G89_04845</name>
</gene>
<dbReference type="Gene3D" id="3.40.50.300">
    <property type="entry name" value="P-loop containing nucleotide triphosphate hydrolases"/>
    <property type="match status" value="1"/>
</dbReference>
<proteinExistence type="inferred from homology"/>
<keyword evidence="2" id="KW-0813">Transport</keyword>
<dbReference type="PANTHER" id="PTHR42711:SF5">
    <property type="entry name" value="ABC TRANSPORTER ATP-BINDING PROTEIN NATA"/>
    <property type="match status" value="1"/>
</dbReference>
<dbReference type="InterPro" id="IPR027417">
    <property type="entry name" value="P-loop_NTPase"/>
</dbReference>
<reference evidence="6" key="2">
    <citation type="submission" date="2023-10" db="EMBL/GenBank/DDBJ databases">
        <authorList>
            <person name="Khurajog B."/>
        </authorList>
    </citation>
    <scope>NUCLEOTIDE SEQUENCE</scope>
    <source>
        <strain evidence="6">BF9</strain>
    </source>
</reference>
<dbReference type="GO" id="GO:0016887">
    <property type="term" value="F:ATP hydrolysis activity"/>
    <property type="evidence" value="ECO:0007669"/>
    <property type="project" value="InterPro"/>
</dbReference>
<sequence>MNTLIVKNLTKKYPHQIAVNQIDLKIKAGEFVAFLGPNGAGKTTTINMLIGLISPTSGSIELAGLHPADSDYRKKIGVVFQNSLLDKKMSVRQNIRSRANMYSQTSSSWLQFLFKHFHLNNLLKQPYGTLSGGQRRRVDIVRALVNQPEVLFLDEPSTGLDIQTRNTIWQAIHKLQQTTKMTVILTTHYLEETEQADYVYVIDRGQIIADDTVTNLKLQYAQYSLTLIPNNRLALQQALLKNNSSFSNVATGFELHVASIDEILQIVGQYRALLTAFECRQGNMNDIFLALTGKEVN</sequence>
<comment type="caution">
    <text evidence="6">The sequence shown here is derived from an EMBL/GenBank/DDBJ whole genome shotgun (WGS) entry which is preliminary data.</text>
</comment>
<dbReference type="InterPro" id="IPR003439">
    <property type="entry name" value="ABC_transporter-like_ATP-bd"/>
</dbReference>
<evidence type="ECO:0000256" key="2">
    <source>
        <dbReference type="ARBA" id="ARBA00022448"/>
    </source>
</evidence>
<dbReference type="Proteomes" id="UP001280897">
    <property type="component" value="Unassembled WGS sequence"/>
</dbReference>
<dbReference type="PANTHER" id="PTHR42711">
    <property type="entry name" value="ABC TRANSPORTER ATP-BINDING PROTEIN"/>
    <property type="match status" value="1"/>
</dbReference>
<dbReference type="PROSITE" id="PS50893">
    <property type="entry name" value="ABC_TRANSPORTER_2"/>
    <property type="match status" value="1"/>
</dbReference>
<evidence type="ECO:0000256" key="4">
    <source>
        <dbReference type="ARBA" id="ARBA00022840"/>
    </source>
</evidence>
<dbReference type="PROSITE" id="PS00211">
    <property type="entry name" value="ABC_TRANSPORTER_1"/>
    <property type="match status" value="1"/>
</dbReference>
<evidence type="ECO:0000313" key="6">
    <source>
        <dbReference type="EMBL" id="MDV2621056.1"/>
    </source>
</evidence>
<dbReference type="InterPro" id="IPR017871">
    <property type="entry name" value="ABC_transporter-like_CS"/>
</dbReference>
<dbReference type="AlphaFoldDB" id="A0AAW8YH37"/>
<feature type="domain" description="ABC transporter" evidence="5">
    <location>
        <begin position="4"/>
        <end position="229"/>
    </location>
</feature>
<dbReference type="SUPFAM" id="SSF52540">
    <property type="entry name" value="P-loop containing nucleoside triphosphate hydrolases"/>
    <property type="match status" value="1"/>
</dbReference>
<keyword evidence="4 6" id="KW-0067">ATP-binding</keyword>
<protein>
    <submittedName>
        <fullName evidence="6">ABC transporter ATP-binding protein</fullName>
    </submittedName>
</protein>
<comment type="similarity">
    <text evidence="1">Belongs to the ABC transporter superfamily.</text>
</comment>